<evidence type="ECO:0000256" key="1">
    <source>
        <dbReference type="ARBA" id="ARBA00007659"/>
    </source>
</evidence>
<dbReference type="PANTHER" id="PTHR10652:SF0">
    <property type="entry name" value="ADENYLYL CYCLASE-ASSOCIATED PROTEIN"/>
    <property type="match status" value="1"/>
</dbReference>
<dbReference type="Gene3D" id="2.160.20.70">
    <property type="match status" value="1"/>
</dbReference>
<reference evidence="5" key="1">
    <citation type="submission" date="2025-08" db="UniProtKB">
        <authorList>
            <consortium name="RefSeq"/>
        </authorList>
    </citation>
    <scope>IDENTIFICATION</scope>
    <source>
        <tissue evidence="5">Muscle</tissue>
    </source>
</reference>
<sequence>MGGGSSVEGSRAALFKEINQGENITKGLRKVTSDQQTHKNPNLRIQAASPYKGPATTARPFKPYSSGSGSSTATSQKPSKPPKIELEGKKWIVVSRRKCVGTDHSLKLFNHQVIKMPECLTVLFHIFYLDSCKKTSVVFDDIVSSVEFVNCERVQVQCMGKCPTIAIDKTDGAQLFLSKESLEAQIISCKSSEINVCIPQPNGDYVSAPKINIKELIT</sequence>
<dbReference type="PROSITE" id="PS51329">
    <property type="entry name" value="C_CAP_COFACTOR_C"/>
    <property type="match status" value="1"/>
</dbReference>
<protein>
    <submittedName>
        <fullName evidence="5">Adenylyl cyclase-associated protein 1-like</fullName>
    </submittedName>
</protein>
<dbReference type="SMART" id="SM00673">
    <property type="entry name" value="CARP"/>
    <property type="match status" value="2"/>
</dbReference>
<keyword evidence="4" id="KW-1185">Reference proteome</keyword>
<dbReference type="InterPro" id="IPR006599">
    <property type="entry name" value="CARP_motif"/>
</dbReference>
<feature type="domain" description="C-CAP/cofactor C-like" evidence="3">
    <location>
        <begin position="78"/>
        <end position="213"/>
    </location>
</feature>
<dbReference type="SUPFAM" id="SSF69340">
    <property type="entry name" value="C-terminal domain of adenylylcyclase associated protein"/>
    <property type="match status" value="1"/>
</dbReference>
<organism evidence="4 5">
    <name type="scientific">Limulus polyphemus</name>
    <name type="common">Atlantic horseshoe crab</name>
    <dbReference type="NCBI Taxonomy" id="6850"/>
    <lineage>
        <taxon>Eukaryota</taxon>
        <taxon>Metazoa</taxon>
        <taxon>Ecdysozoa</taxon>
        <taxon>Arthropoda</taxon>
        <taxon>Chelicerata</taxon>
        <taxon>Merostomata</taxon>
        <taxon>Xiphosura</taxon>
        <taxon>Limulidae</taxon>
        <taxon>Limulus</taxon>
    </lineage>
</organism>
<accession>A0ABM1RW52</accession>
<feature type="compositionally biased region" description="Low complexity" evidence="2">
    <location>
        <begin position="65"/>
        <end position="75"/>
    </location>
</feature>
<evidence type="ECO:0000259" key="3">
    <source>
        <dbReference type="PROSITE" id="PS51329"/>
    </source>
</evidence>
<dbReference type="Proteomes" id="UP000694941">
    <property type="component" value="Unplaced"/>
</dbReference>
<dbReference type="InterPro" id="IPR017901">
    <property type="entry name" value="C-CAP_CF_C-like"/>
</dbReference>
<dbReference type="PANTHER" id="PTHR10652">
    <property type="entry name" value="ADENYLYL CYCLASE-ASSOCIATED PROTEIN"/>
    <property type="match status" value="1"/>
</dbReference>
<gene>
    <name evidence="5" type="primary">LOC106475886</name>
</gene>
<dbReference type="InterPro" id="IPR016098">
    <property type="entry name" value="CAP/MinC_C"/>
</dbReference>
<dbReference type="GeneID" id="106475886"/>
<dbReference type="RefSeq" id="XP_022235607.1">
    <property type="nucleotide sequence ID" value="XM_022379899.1"/>
</dbReference>
<dbReference type="InterPro" id="IPR036223">
    <property type="entry name" value="CAP_C_sf"/>
</dbReference>
<name>A0ABM1RW52_LIMPO</name>
<evidence type="ECO:0000313" key="5">
    <source>
        <dbReference type="RefSeq" id="XP_022235607.1"/>
    </source>
</evidence>
<evidence type="ECO:0000313" key="4">
    <source>
        <dbReference type="Proteomes" id="UP000694941"/>
    </source>
</evidence>
<evidence type="ECO:0000256" key="2">
    <source>
        <dbReference type="SAM" id="MobiDB-lite"/>
    </source>
</evidence>
<proteinExistence type="inferred from homology"/>
<dbReference type="Pfam" id="PF08603">
    <property type="entry name" value="CAP_C"/>
    <property type="match status" value="1"/>
</dbReference>
<feature type="region of interest" description="Disordered" evidence="2">
    <location>
        <begin position="24"/>
        <end position="83"/>
    </location>
</feature>
<dbReference type="InterPro" id="IPR001837">
    <property type="entry name" value="Adenylate_cyclase-assoc_CAP"/>
</dbReference>
<comment type="similarity">
    <text evidence="1">Belongs to the CAP family.</text>
</comment>
<dbReference type="InterPro" id="IPR013912">
    <property type="entry name" value="Adenylate_cyclase-assoc_CAP_C"/>
</dbReference>